<dbReference type="Proteomes" id="UP000033489">
    <property type="component" value="Unassembled WGS sequence"/>
</dbReference>
<dbReference type="GO" id="GO:0009295">
    <property type="term" value="C:nucleoid"/>
    <property type="evidence" value="ECO:0007669"/>
    <property type="project" value="UniProtKB-SubCell"/>
</dbReference>
<dbReference type="GO" id="GO:0005694">
    <property type="term" value="C:chromosome"/>
    <property type="evidence" value="ECO:0007669"/>
    <property type="project" value="TreeGrafter"/>
</dbReference>
<reference evidence="6 7" key="1">
    <citation type="submission" date="2015-02" db="EMBL/GenBank/DDBJ databases">
        <title>Evolution of amylase-binding proteins of oral streptococcal species.</title>
        <authorList>
            <person name="Haase E.M."/>
        </authorList>
    </citation>
    <scope>NUCLEOTIDE SEQUENCE [LARGE SCALE GENOMIC DNA]</scope>
    <source>
        <strain evidence="6 7">UC921A</strain>
    </source>
</reference>
<dbReference type="FunFam" id="1.10.10.2830:FF:000001">
    <property type="entry name" value="Chromosome partitioning protein ParB"/>
    <property type="match status" value="1"/>
</dbReference>
<dbReference type="RefSeq" id="WP_045613250.1">
    <property type="nucleotide sequence ID" value="NZ_JASHGR010000006.1"/>
</dbReference>
<comment type="caution">
    <text evidence="6">The sequence shown here is derived from an EMBL/GenBank/DDBJ whole genome shotgun (WGS) entry which is preliminary data.</text>
</comment>
<dbReference type="Pfam" id="PF23552">
    <property type="entry name" value="ParB_C"/>
    <property type="match status" value="1"/>
</dbReference>
<dbReference type="AlphaFoldDB" id="A0A0F2E936"/>
<dbReference type="SMART" id="SM00470">
    <property type="entry name" value="ParB"/>
    <property type="match status" value="1"/>
</dbReference>
<dbReference type="InterPro" id="IPR050336">
    <property type="entry name" value="Chromosome_partition/occlusion"/>
</dbReference>
<dbReference type="SUPFAM" id="SSF110849">
    <property type="entry name" value="ParB/Sulfiredoxin"/>
    <property type="match status" value="1"/>
</dbReference>
<evidence type="ECO:0000259" key="5">
    <source>
        <dbReference type="SMART" id="SM00470"/>
    </source>
</evidence>
<feature type="domain" description="ParB-like N-terminal" evidence="5">
    <location>
        <begin position="5"/>
        <end position="95"/>
    </location>
</feature>
<comment type="similarity">
    <text evidence="2">Belongs to the ParB family.</text>
</comment>
<name>A0A0F2E936_9STRE</name>
<dbReference type="InterPro" id="IPR041468">
    <property type="entry name" value="HTH_ParB/Spo0J"/>
</dbReference>
<dbReference type="InterPro" id="IPR003115">
    <property type="entry name" value="ParB_N"/>
</dbReference>
<dbReference type="Gene3D" id="3.90.1530.30">
    <property type="match status" value="1"/>
</dbReference>
<evidence type="ECO:0000313" key="6">
    <source>
        <dbReference type="EMBL" id="KJQ78311.1"/>
    </source>
</evidence>
<dbReference type="Gene3D" id="1.10.10.2830">
    <property type="match status" value="1"/>
</dbReference>
<accession>A0A0F2E936</accession>
<dbReference type="InterPro" id="IPR004437">
    <property type="entry name" value="ParB/RepB/Spo0J"/>
</dbReference>
<dbReference type="PANTHER" id="PTHR33375">
    <property type="entry name" value="CHROMOSOME-PARTITIONING PROTEIN PARB-RELATED"/>
    <property type="match status" value="1"/>
</dbReference>
<dbReference type="EMBL" id="JYGT01000003">
    <property type="protein sequence ID" value="KJQ78311.1"/>
    <property type="molecule type" value="Genomic_DNA"/>
</dbReference>
<dbReference type="Pfam" id="PF17762">
    <property type="entry name" value="HTH_ParB"/>
    <property type="match status" value="1"/>
</dbReference>
<dbReference type="Pfam" id="PF02195">
    <property type="entry name" value="ParB_N"/>
    <property type="match status" value="1"/>
</dbReference>
<dbReference type="GO" id="GO:0003677">
    <property type="term" value="F:DNA binding"/>
    <property type="evidence" value="ECO:0007669"/>
    <property type="project" value="UniProtKB-KW"/>
</dbReference>
<dbReference type="SUPFAM" id="SSF109709">
    <property type="entry name" value="KorB DNA-binding domain-like"/>
    <property type="match status" value="1"/>
</dbReference>
<evidence type="ECO:0000256" key="3">
    <source>
        <dbReference type="ARBA" id="ARBA00022829"/>
    </source>
</evidence>
<comment type="subcellular location">
    <subcellularLocation>
        <location evidence="1">Cytoplasm</location>
        <location evidence="1">Nucleoid</location>
    </subcellularLocation>
</comment>
<keyword evidence="3" id="KW-0159">Chromosome partition</keyword>
<proteinExistence type="inferred from homology"/>
<sequence length="253" mass="29499">MEEFKLIRISDIQKNPYQPRKEFSEEKVKELAQSIKENGLIQPIIVRQSPVIGYEILAGERRYRASIAAGLTEVPVIIKKLSDQDMMIHSIIENLQREDLNPIEEAKAYQSLIDKGYTHAEIADKMGKSRPYITNLVRLLTLPDFIQIEVETGKLSQAHARLLIQLPVEEQRKLLYRIQTEDLSVRQVELLLQEKKKKKKSKEKDHFIKEEEENLKKLLGLDVQIVLQKKEAGKITISFHNQEEYQRFINSLK</sequence>
<dbReference type="InterPro" id="IPR036086">
    <property type="entry name" value="ParB/Sulfiredoxin_sf"/>
</dbReference>
<dbReference type="PANTHER" id="PTHR33375:SF1">
    <property type="entry name" value="CHROMOSOME-PARTITIONING PROTEIN PARB-RELATED"/>
    <property type="match status" value="1"/>
</dbReference>
<dbReference type="PATRIC" id="fig|28037.216.peg.141"/>
<dbReference type="GO" id="GO:0045881">
    <property type="term" value="P:positive regulation of sporulation resulting in formation of a cellular spore"/>
    <property type="evidence" value="ECO:0007669"/>
    <property type="project" value="TreeGrafter"/>
</dbReference>
<dbReference type="NCBIfam" id="TIGR00180">
    <property type="entry name" value="parB_part"/>
    <property type="match status" value="1"/>
</dbReference>
<evidence type="ECO:0000256" key="4">
    <source>
        <dbReference type="ARBA" id="ARBA00023125"/>
    </source>
</evidence>
<evidence type="ECO:0000256" key="1">
    <source>
        <dbReference type="ARBA" id="ARBA00004453"/>
    </source>
</evidence>
<gene>
    <name evidence="6" type="primary">spo0J</name>
    <name evidence="6" type="ORF">TZ94_00152</name>
</gene>
<dbReference type="InterPro" id="IPR057240">
    <property type="entry name" value="ParB_dimer_C"/>
</dbReference>
<evidence type="ECO:0000313" key="7">
    <source>
        <dbReference type="Proteomes" id="UP000033489"/>
    </source>
</evidence>
<evidence type="ECO:0000256" key="2">
    <source>
        <dbReference type="ARBA" id="ARBA00006295"/>
    </source>
</evidence>
<dbReference type="CDD" id="cd16393">
    <property type="entry name" value="SPO0J_N"/>
    <property type="match status" value="1"/>
</dbReference>
<keyword evidence="4" id="KW-0238">DNA-binding</keyword>
<organism evidence="6 7">
    <name type="scientific">Streptococcus infantis</name>
    <dbReference type="NCBI Taxonomy" id="68892"/>
    <lineage>
        <taxon>Bacteria</taxon>
        <taxon>Bacillati</taxon>
        <taxon>Bacillota</taxon>
        <taxon>Bacilli</taxon>
        <taxon>Lactobacillales</taxon>
        <taxon>Streptococcaceae</taxon>
        <taxon>Streptococcus</taxon>
    </lineage>
</organism>
<dbReference type="FunFam" id="3.90.1530.30:FF:000001">
    <property type="entry name" value="Chromosome partitioning protein ParB"/>
    <property type="match status" value="1"/>
</dbReference>
<protein>
    <submittedName>
        <fullName evidence="6">Chromosome segregation protein</fullName>
    </submittedName>
</protein>
<dbReference type="OrthoDB" id="9802051at2"/>
<dbReference type="GO" id="GO:0007059">
    <property type="term" value="P:chromosome segregation"/>
    <property type="evidence" value="ECO:0007669"/>
    <property type="project" value="UniProtKB-KW"/>
</dbReference>